<feature type="domain" description="DhaL" evidence="3">
    <location>
        <begin position="6"/>
        <end position="203"/>
    </location>
</feature>
<accession>A0AA46TG28</accession>
<dbReference type="AlphaFoldDB" id="A0AA46TG28"/>
<dbReference type="EMBL" id="CP094970">
    <property type="protein sequence ID" value="UYM04704.1"/>
    <property type="molecule type" value="Genomic_DNA"/>
</dbReference>
<dbReference type="KEGG" id="sgrg:L0C25_19530"/>
<evidence type="ECO:0000259" key="3">
    <source>
        <dbReference type="PROSITE" id="PS51480"/>
    </source>
</evidence>
<keyword evidence="5" id="KW-1185">Reference proteome</keyword>
<dbReference type="Proteomes" id="UP001164390">
    <property type="component" value="Chromosome"/>
</dbReference>
<evidence type="ECO:0000256" key="2">
    <source>
        <dbReference type="ARBA" id="ARBA00022777"/>
    </source>
</evidence>
<organism evidence="4 5">
    <name type="scientific">Solicola gregarius</name>
    <dbReference type="NCBI Taxonomy" id="2908642"/>
    <lineage>
        <taxon>Bacteria</taxon>
        <taxon>Bacillati</taxon>
        <taxon>Actinomycetota</taxon>
        <taxon>Actinomycetes</taxon>
        <taxon>Propionibacteriales</taxon>
        <taxon>Nocardioidaceae</taxon>
        <taxon>Solicola</taxon>
    </lineage>
</organism>
<sequence>MPATLSDLDAWLRRYAATIHDQVAYLTELDAAVGDADHGTNMDRGMQKVVGVLDSESFEAADALFKKVGMTLVSAVGGASGPLYGTFFLRVGTGIGTVSEVDAETLGAGLRAGVEGVLARGKAELGDKTMYDAWAPALEAYDGAEGDIGDRLTAAADAAAQARDDTAGLVARKGRASYLGERSAGHVDPGAASTVMLLEAARDTLS</sequence>
<dbReference type="FunFam" id="1.25.40.340:FF:000002">
    <property type="entry name" value="Dihydroxyacetone kinase, L subunit"/>
    <property type="match status" value="1"/>
</dbReference>
<proteinExistence type="predicted"/>
<evidence type="ECO:0000256" key="1">
    <source>
        <dbReference type="ARBA" id="ARBA00022679"/>
    </source>
</evidence>
<dbReference type="GO" id="GO:0005829">
    <property type="term" value="C:cytosol"/>
    <property type="evidence" value="ECO:0007669"/>
    <property type="project" value="TreeGrafter"/>
</dbReference>
<dbReference type="SUPFAM" id="SSF101473">
    <property type="entry name" value="DhaL-like"/>
    <property type="match status" value="1"/>
</dbReference>
<dbReference type="NCBIfam" id="TIGR02365">
    <property type="entry name" value="dha_L_ycgS"/>
    <property type="match status" value="1"/>
</dbReference>
<dbReference type="PANTHER" id="PTHR28629:SF4">
    <property type="entry name" value="TRIOKINASE_FMN CYCLASE"/>
    <property type="match status" value="1"/>
</dbReference>
<dbReference type="Pfam" id="PF02734">
    <property type="entry name" value="Dak2"/>
    <property type="match status" value="1"/>
</dbReference>
<dbReference type="InterPro" id="IPR050861">
    <property type="entry name" value="Dihydroxyacetone_Kinase"/>
</dbReference>
<dbReference type="PROSITE" id="PS51480">
    <property type="entry name" value="DHAL"/>
    <property type="match status" value="1"/>
</dbReference>
<keyword evidence="1" id="KW-0808">Transferase</keyword>
<dbReference type="InterPro" id="IPR004007">
    <property type="entry name" value="DhaL_dom"/>
</dbReference>
<evidence type="ECO:0000313" key="5">
    <source>
        <dbReference type="Proteomes" id="UP001164390"/>
    </source>
</evidence>
<dbReference type="SMART" id="SM01120">
    <property type="entry name" value="Dak2"/>
    <property type="match status" value="1"/>
</dbReference>
<dbReference type="RefSeq" id="WP_271633462.1">
    <property type="nucleotide sequence ID" value="NZ_CP094970.1"/>
</dbReference>
<keyword evidence="2 4" id="KW-0418">Kinase</keyword>
<name>A0AA46TG28_9ACTN</name>
<dbReference type="GO" id="GO:0019563">
    <property type="term" value="P:glycerol catabolic process"/>
    <property type="evidence" value="ECO:0007669"/>
    <property type="project" value="TreeGrafter"/>
</dbReference>
<dbReference type="InterPro" id="IPR036117">
    <property type="entry name" value="DhaL_dom_sf"/>
</dbReference>
<dbReference type="Gene3D" id="1.25.40.340">
    <property type="match status" value="1"/>
</dbReference>
<dbReference type="InterPro" id="IPR012737">
    <property type="entry name" value="DhaK_L_YcgS"/>
</dbReference>
<reference evidence="4" key="1">
    <citation type="submission" date="2022-01" db="EMBL/GenBank/DDBJ databases">
        <title>Nocardioidaceae gen. sp. A5X3R13.</title>
        <authorList>
            <person name="Lopez Marin M.A."/>
            <person name="Uhlik O."/>
        </authorList>
    </citation>
    <scope>NUCLEOTIDE SEQUENCE</scope>
    <source>
        <strain evidence="4">A5X3R13</strain>
    </source>
</reference>
<dbReference type="GO" id="GO:0004371">
    <property type="term" value="F:glycerone kinase activity"/>
    <property type="evidence" value="ECO:0007669"/>
    <property type="project" value="InterPro"/>
</dbReference>
<gene>
    <name evidence="4" type="primary">dhaL</name>
    <name evidence="4" type="ORF">L0C25_19530</name>
</gene>
<protein>
    <submittedName>
        <fullName evidence="4">Dihydroxyacetone kinase subunit L</fullName>
    </submittedName>
</protein>
<evidence type="ECO:0000313" key="4">
    <source>
        <dbReference type="EMBL" id="UYM04704.1"/>
    </source>
</evidence>
<dbReference type="PANTHER" id="PTHR28629">
    <property type="entry name" value="TRIOKINASE/FMN CYCLASE"/>
    <property type="match status" value="1"/>
</dbReference>